<dbReference type="RefSeq" id="WP_344041296.1">
    <property type="nucleotide sequence ID" value="NZ_BAAAPB010000001.1"/>
</dbReference>
<comment type="caution">
    <text evidence="1">The sequence shown here is derived from an EMBL/GenBank/DDBJ whole genome shotgun (WGS) entry which is preliminary data.</text>
</comment>
<proteinExistence type="predicted"/>
<organism evidence="1 2">
    <name type="scientific">Nocardioides panacihumi</name>
    <dbReference type="NCBI Taxonomy" id="400774"/>
    <lineage>
        <taxon>Bacteria</taxon>
        <taxon>Bacillati</taxon>
        <taxon>Actinomycetota</taxon>
        <taxon>Actinomycetes</taxon>
        <taxon>Propionibacteriales</taxon>
        <taxon>Nocardioidaceae</taxon>
        <taxon>Nocardioides</taxon>
    </lineage>
</organism>
<dbReference type="Gene3D" id="1.10.10.1150">
    <property type="entry name" value="Coenzyme PQQ synthesis protein D (PqqD)"/>
    <property type="match status" value="1"/>
</dbReference>
<dbReference type="EMBL" id="BAAAPB010000001">
    <property type="protein sequence ID" value="GAA1945860.1"/>
    <property type="molecule type" value="Genomic_DNA"/>
</dbReference>
<keyword evidence="2" id="KW-1185">Reference proteome</keyword>
<evidence type="ECO:0008006" key="3">
    <source>
        <dbReference type="Google" id="ProtNLM"/>
    </source>
</evidence>
<dbReference type="InterPro" id="IPR041881">
    <property type="entry name" value="PqqD_sf"/>
</dbReference>
<sequence length="90" mass="9425">MPDAPLRHRAELAFTESADRVAVLDLDRPGEPAIVLTGPGSAIWAAVDGRRGIAEIVAVVASSYDVAESDVDADVRAFLQDLVARGLLVG</sequence>
<protein>
    <recommendedName>
        <fullName evidence="3">PqqD family protein</fullName>
    </recommendedName>
</protein>
<evidence type="ECO:0000313" key="1">
    <source>
        <dbReference type="EMBL" id="GAA1945860.1"/>
    </source>
</evidence>
<dbReference type="InterPro" id="IPR008792">
    <property type="entry name" value="PQQD"/>
</dbReference>
<dbReference type="Pfam" id="PF05402">
    <property type="entry name" value="PqqD"/>
    <property type="match status" value="1"/>
</dbReference>
<name>A0ABN2Q6T2_9ACTN</name>
<gene>
    <name evidence="1" type="ORF">GCM10009798_01040</name>
</gene>
<evidence type="ECO:0000313" key="2">
    <source>
        <dbReference type="Proteomes" id="UP001500571"/>
    </source>
</evidence>
<reference evidence="1 2" key="1">
    <citation type="journal article" date="2019" name="Int. J. Syst. Evol. Microbiol.">
        <title>The Global Catalogue of Microorganisms (GCM) 10K type strain sequencing project: providing services to taxonomists for standard genome sequencing and annotation.</title>
        <authorList>
            <consortium name="The Broad Institute Genomics Platform"/>
            <consortium name="The Broad Institute Genome Sequencing Center for Infectious Disease"/>
            <person name="Wu L."/>
            <person name="Ma J."/>
        </authorList>
    </citation>
    <scope>NUCLEOTIDE SEQUENCE [LARGE SCALE GENOMIC DNA]</scope>
    <source>
        <strain evidence="1 2">JCM 15309</strain>
    </source>
</reference>
<accession>A0ABN2Q6T2</accession>
<dbReference type="Proteomes" id="UP001500571">
    <property type="component" value="Unassembled WGS sequence"/>
</dbReference>